<dbReference type="InterPro" id="IPR038765">
    <property type="entry name" value="Papain-like_cys_pep_sf"/>
</dbReference>
<sequence length="221" mass="25475">MSLPWHKITPAQAEVIESYRKFADGWSEAKDTTRRYHLLNPPQPGKSGVEQLLKDCKSLEGGNVINEGIINGYLDILVAGRPGSVLSLGTRFHHHCLFAKNEEIGRSVSRLEKHPFEFESWLWPILIDETETHWATVLAYPTAKIVFYYDSKNDDSKQARDHCLLVIQLVLNWAERLWKSEKRKGKFPGDQFRMIRIKNGPKQAEDDKWNSGVYACQAMYE</sequence>
<name>A0AAX4KEU4_9TREE</name>
<dbReference type="RefSeq" id="XP_066081860.1">
    <property type="nucleotide sequence ID" value="XM_066225763.1"/>
</dbReference>
<keyword evidence="2" id="KW-1185">Reference proteome</keyword>
<reference evidence="1 2" key="1">
    <citation type="submission" date="2024-01" db="EMBL/GenBank/DDBJ databases">
        <title>Comparative genomics of Cryptococcus and Kwoniella reveals pathogenesis evolution and contrasting modes of karyotype evolution via chromosome fusion or intercentromeric recombination.</title>
        <authorList>
            <person name="Coelho M.A."/>
            <person name="David-Palma M."/>
            <person name="Shea T."/>
            <person name="Bowers K."/>
            <person name="McGinley-Smith S."/>
            <person name="Mohammad A.W."/>
            <person name="Gnirke A."/>
            <person name="Yurkov A.M."/>
            <person name="Nowrousian M."/>
            <person name="Sun S."/>
            <person name="Cuomo C.A."/>
            <person name="Heitman J."/>
        </authorList>
    </citation>
    <scope>NUCLEOTIDE SEQUENCE [LARGE SCALE GENOMIC DNA]</scope>
    <source>
        <strain evidence="1 2">PYCC6329</strain>
    </source>
</reference>
<dbReference type="AlphaFoldDB" id="A0AAX4KEU4"/>
<gene>
    <name evidence="1" type="ORF">V865_001949</name>
</gene>
<evidence type="ECO:0000313" key="1">
    <source>
        <dbReference type="EMBL" id="WWD03893.1"/>
    </source>
</evidence>
<dbReference type="Proteomes" id="UP001358614">
    <property type="component" value="Chromosome 1"/>
</dbReference>
<organism evidence="1 2">
    <name type="scientific">Kwoniella europaea PYCC6329</name>
    <dbReference type="NCBI Taxonomy" id="1423913"/>
    <lineage>
        <taxon>Eukaryota</taxon>
        <taxon>Fungi</taxon>
        <taxon>Dikarya</taxon>
        <taxon>Basidiomycota</taxon>
        <taxon>Agaricomycotina</taxon>
        <taxon>Tremellomycetes</taxon>
        <taxon>Tremellales</taxon>
        <taxon>Cryptococcaceae</taxon>
        <taxon>Kwoniella</taxon>
    </lineage>
</organism>
<accession>A0AAX4KEU4</accession>
<dbReference type="SUPFAM" id="SSF54001">
    <property type="entry name" value="Cysteine proteinases"/>
    <property type="match status" value="1"/>
</dbReference>
<dbReference type="KEGG" id="ker:91100753"/>
<evidence type="ECO:0000313" key="2">
    <source>
        <dbReference type="Proteomes" id="UP001358614"/>
    </source>
</evidence>
<protein>
    <recommendedName>
        <fullName evidence="3">Ubiquitin-like protease family profile domain-containing protein</fullName>
    </recommendedName>
</protein>
<proteinExistence type="predicted"/>
<evidence type="ECO:0008006" key="3">
    <source>
        <dbReference type="Google" id="ProtNLM"/>
    </source>
</evidence>
<dbReference type="EMBL" id="CP144089">
    <property type="protein sequence ID" value="WWD03893.1"/>
    <property type="molecule type" value="Genomic_DNA"/>
</dbReference>
<dbReference type="GeneID" id="91100753"/>
<dbReference type="Gene3D" id="3.40.395.10">
    <property type="entry name" value="Adenoviral Proteinase, Chain A"/>
    <property type="match status" value="1"/>
</dbReference>